<dbReference type="Pfam" id="PF00271">
    <property type="entry name" value="Helicase_C"/>
    <property type="match status" value="1"/>
</dbReference>
<keyword evidence="8" id="KW-0067">ATP-binding</keyword>
<keyword evidence="4" id="KW-0732">Signal</keyword>
<feature type="domain" description="CBM1" evidence="14">
    <location>
        <begin position="249"/>
        <end position="285"/>
    </location>
</feature>
<keyword evidence="10" id="KW-0539">Nucleus</keyword>
<dbReference type="SUPFAM" id="SSF57180">
    <property type="entry name" value="Cellulose-binding domain"/>
    <property type="match status" value="2"/>
</dbReference>
<dbReference type="Pfam" id="PF04408">
    <property type="entry name" value="WHD_HA2"/>
    <property type="match status" value="1"/>
</dbReference>
<keyword evidence="7 17" id="KW-0347">Helicase</keyword>
<dbReference type="Proteomes" id="UP000243217">
    <property type="component" value="Unassembled WGS sequence"/>
</dbReference>
<dbReference type="EC" id="3.6.4.13" evidence="2"/>
<evidence type="ECO:0000256" key="1">
    <source>
        <dbReference type="ARBA" id="ARBA00004123"/>
    </source>
</evidence>
<dbReference type="STRING" id="74557.A0A1V9ZRM0"/>
<dbReference type="GO" id="GO:0030248">
    <property type="term" value="F:cellulose binding"/>
    <property type="evidence" value="ECO:0007669"/>
    <property type="project" value="InterPro"/>
</dbReference>
<dbReference type="InterPro" id="IPR027417">
    <property type="entry name" value="P-loop_NTPase"/>
</dbReference>
<dbReference type="GO" id="GO:0000398">
    <property type="term" value="P:mRNA splicing, via spliceosome"/>
    <property type="evidence" value="ECO:0007669"/>
    <property type="project" value="UniProtKB-ARBA"/>
</dbReference>
<keyword evidence="18" id="KW-1185">Reference proteome</keyword>
<reference evidence="17 18" key="1">
    <citation type="journal article" date="2014" name="Genome Biol. Evol.">
        <title>The secreted proteins of Achlya hypogyna and Thraustotheca clavata identify the ancestral oomycete secretome and reveal gene acquisitions by horizontal gene transfer.</title>
        <authorList>
            <person name="Misner I."/>
            <person name="Blouin N."/>
            <person name="Leonard G."/>
            <person name="Richards T.A."/>
            <person name="Lane C.E."/>
        </authorList>
    </citation>
    <scope>NUCLEOTIDE SEQUENCE [LARGE SCALE GENOMIC DNA]</scope>
    <source>
        <strain evidence="17 18">ATCC 34112</strain>
    </source>
</reference>
<feature type="domain" description="Helicase ATP-binding" evidence="15">
    <location>
        <begin position="770"/>
        <end position="933"/>
    </location>
</feature>
<evidence type="ECO:0000256" key="9">
    <source>
        <dbReference type="ARBA" id="ARBA00023187"/>
    </source>
</evidence>
<dbReference type="InterPro" id="IPR007502">
    <property type="entry name" value="Helicase-assoc_dom"/>
</dbReference>
<feature type="compositionally biased region" description="Basic and acidic residues" evidence="13">
    <location>
        <begin position="377"/>
        <end position="387"/>
    </location>
</feature>
<evidence type="ECO:0000256" key="13">
    <source>
        <dbReference type="SAM" id="MobiDB-lite"/>
    </source>
</evidence>
<dbReference type="GO" id="GO:0005576">
    <property type="term" value="C:extracellular region"/>
    <property type="evidence" value="ECO:0007669"/>
    <property type="project" value="InterPro"/>
</dbReference>
<dbReference type="PROSITE" id="PS51192">
    <property type="entry name" value="HELICASE_ATP_BIND_1"/>
    <property type="match status" value="1"/>
</dbReference>
<feature type="compositionally biased region" description="Low complexity" evidence="13">
    <location>
        <begin position="477"/>
        <end position="494"/>
    </location>
</feature>
<dbReference type="GO" id="GO:0005975">
    <property type="term" value="P:carbohydrate metabolic process"/>
    <property type="evidence" value="ECO:0007669"/>
    <property type="project" value="InterPro"/>
</dbReference>
<dbReference type="PROSITE" id="PS00690">
    <property type="entry name" value="DEAH_ATP_HELICASE"/>
    <property type="match status" value="1"/>
</dbReference>
<dbReference type="InterPro" id="IPR011709">
    <property type="entry name" value="DEAD-box_helicase_OB_fold"/>
</dbReference>
<dbReference type="InterPro" id="IPR000254">
    <property type="entry name" value="CBD"/>
</dbReference>
<evidence type="ECO:0000256" key="10">
    <source>
        <dbReference type="ARBA" id="ARBA00023242"/>
    </source>
</evidence>
<proteinExistence type="inferred from homology"/>
<dbReference type="FunFam" id="1.20.120.1080:FF:000018">
    <property type="entry name" value="Pre-mRNA-splicing factor ATP-dependent RNA helicase prp16"/>
    <property type="match status" value="1"/>
</dbReference>
<comment type="caution">
    <text evidence="17">The sequence shown here is derived from an EMBL/GenBank/DDBJ whole genome shotgun (WGS) entry which is preliminary data.</text>
</comment>
<dbReference type="SMART" id="SM00487">
    <property type="entry name" value="DEXDc"/>
    <property type="match status" value="1"/>
</dbReference>
<dbReference type="InterPro" id="IPR011545">
    <property type="entry name" value="DEAD/DEAH_box_helicase_dom"/>
</dbReference>
<gene>
    <name evidence="17" type="ORF">THRCLA_05954</name>
</gene>
<dbReference type="InterPro" id="IPR014001">
    <property type="entry name" value="Helicase_ATP-bd"/>
</dbReference>
<comment type="subcellular location">
    <subcellularLocation>
        <location evidence="1">Nucleus</location>
    </subcellularLocation>
</comment>
<dbReference type="InterPro" id="IPR001650">
    <property type="entry name" value="Helicase_C-like"/>
</dbReference>
<dbReference type="Gene3D" id="1.20.120.1080">
    <property type="match status" value="1"/>
</dbReference>
<dbReference type="PANTHER" id="PTHR18934:SF91">
    <property type="entry name" value="PRE-MRNA-SPLICING FACTOR ATP-DEPENDENT RNA HELICASE PRP16"/>
    <property type="match status" value="1"/>
</dbReference>
<feature type="compositionally biased region" description="Basic residues" evidence="13">
    <location>
        <begin position="350"/>
        <end position="376"/>
    </location>
</feature>
<dbReference type="GO" id="GO:0005634">
    <property type="term" value="C:nucleus"/>
    <property type="evidence" value="ECO:0007669"/>
    <property type="project" value="UniProtKB-SubCell"/>
</dbReference>
<keyword evidence="5" id="KW-0547">Nucleotide-binding</keyword>
<dbReference type="Pfam" id="PF00270">
    <property type="entry name" value="DEAD"/>
    <property type="match status" value="1"/>
</dbReference>
<evidence type="ECO:0000256" key="7">
    <source>
        <dbReference type="ARBA" id="ARBA00022806"/>
    </source>
</evidence>
<evidence type="ECO:0000313" key="17">
    <source>
        <dbReference type="EMBL" id="OQS00430.1"/>
    </source>
</evidence>
<dbReference type="Gene3D" id="3.40.50.300">
    <property type="entry name" value="P-loop containing nucleotide triphosphate hydrolases"/>
    <property type="match status" value="2"/>
</dbReference>
<dbReference type="InterPro" id="IPR002464">
    <property type="entry name" value="DNA/RNA_helicase_DEAH_CS"/>
</dbReference>
<dbReference type="PROSITE" id="PS51164">
    <property type="entry name" value="CBM1_2"/>
    <property type="match status" value="2"/>
</dbReference>
<feature type="compositionally biased region" description="Low complexity" evidence="13">
    <location>
        <begin position="399"/>
        <end position="424"/>
    </location>
</feature>
<dbReference type="SMART" id="SM00490">
    <property type="entry name" value="HELICc"/>
    <property type="match status" value="1"/>
</dbReference>
<comment type="similarity">
    <text evidence="11">Belongs to the DEAD box helicase family. DEAH subfamily. PRP16 sub-subfamily.</text>
</comment>
<feature type="compositionally biased region" description="Basic and acidic residues" evidence="13">
    <location>
        <begin position="460"/>
        <end position="469"/>
    </location>
</feature>
<evidence type="ECO:0000313" key="18">
    <source>
        <dbReference type="Proteomes" id="UP000243217"/>
    </source>
</evidence>
<organism evidence="17 18">
    <name type="scientific">Thraustotheca clavata</name>
    <dbReference type="NCBI Taxonomy" id="74557"/>
    <lineage>
        <taxon>Eukaryota</taxon>
        <taxon>Sar</taxon>
        <taxon>Stramenopiles</taxon>
        <taxon>Oomycota</taxon>
        <taxon>Saprolegniomycetes</taxon>
        <taxon>Saprolegniales</taxon>
        <taxon>Achlyaceae</taxon>
        <taxon>Thraustotheca</taxon>
    </lineage>
</organism>
<evidence type="ECO:0000256" key="5">
    <source>
        <dbReference type="ARBA" id="ARBA00022741"/>
    </source>
</evidence>
<dbReference type="Pfam" id="PF21010">
    <property type="entry name" value="HA2_C"/>
    <property type="match status" value="1"/>
</dbReference>
<dbReference type="InterPro" id="IPR035971">
    <property type="entry name" value="CBD_sf"/>
</dbReference>
<evidence type="ECO:0000256" key="3">
    <source>
        <dbReference type="ARBA" id="ARBA00022664"/>
    </source>
</evidence>
<dbReference type="GO" id="GO:0005524">
    <property type="term" value="F:ATP binding"/>
    <property type="evidence" value="ECO:0007669"/>
    <property type="project" value="UniProtKB-KW"/>
</dbReference>
<dbReference type="InterPro" id="IPR048333">
    <property type="entry name" value="HA2_WH"/>
</dbReference>
<dbReference type="Pfam" id="PF00734">
    <property type="entry name" value="CBM_1"/>
    <property type="match status" value="2"/>
</dbReference>
<dbReference type="OrthoDB" id="10253254at2759"/>
<dbReference type="PANTHER" id="PTHR18934">
    <property type="entry name" value="ATP-DEPENDENT RNA HELICASE"/>
    <property type="match status" value="1"/>
</dbReference>
<evidence type="ECO:0000256" key="11">
    <source>
        <dbReference type="ARBA" id="ARBA00038040"/>
    </source>
</evidence>
<dbReference type="GO" id="GO:0016787">
    <property type="term" value="F:hydrolase activity"/>
    <property type="evidence" value="ECO:0007669"/>
    <property type="project" value="UniProtKB-KW"/>
</dbReference>
<feature type="domain" description="Helicase C-terminal" evidence="16">
    <location>
        <begin position="955"/>
        <end position="1128"/>
    </location>
</feature>
<evidence type="ECO:0000259" key="16">
    <source>
        <dbReference type="PROSITE" id="PS51194"/>
    </source>
</evidence>
<dbReference type="FunFam" id="3.40.50.300:FF:000007">
    <property type="entry name" value="Pre-mRNA-splicing factor ATP-dependent RNA helicase"/>
    <property type="match status" value="1"/>
</dbReference>
<evidence type="ECO:0000259" key="14">
    <source>
        <dbReference type="PROSITE" id="PS51164"/>
    </source>
</evidence>
<comment type="catalytic activity">
    <reaction evidence="12">
        <text>ATP + H2O = ADP + phosphate + H(+)</text>
        <dbReference type="Rhea" id="RHEA:13065"/>
        <dbReference type="ChEBI" id="CHEBI:15377"/>
        <dbReference type="ChEBI" id="CHEBI:15378"/>
        <dbReference type="ChEBI" id="CHEBI:30616"/>
        <dbReference type="ChEBI" id="CHEBI:43474"/>
        <dbReference type="ChEBI" id="CHEBI:456216"/>
        <dbReference type="EC" id="3.6.4.13"/>
    </reaction>
</comment>
<dbReference type="PROSITE" id="PS51194">
    <property type="entry name" value="HELICASE_CTER"/>
    <property type="match status" value="1"/>
</dbReference>
<keyword evidence="6" id="KW-0378">Hydrolase</keyword>
<feature type="compositionally biased region" description="Basic and acidic residues" evidence="13">
    <location>
        <begin position="1408"/>
        <end position="1428"/>
    </location>
</feature>
<evidence type="ECO:0000256" key="8">
    <source>
        <dbReference type="ARBA" id="ARBA00022840"/>
    </source>
</evidence>
<evidence type="ECO:0000256" key="4">
    <source>
        <dbReference type="ARBA" id="ARBA00022729"/>
    </source>
</evidence>
<evidence type="ECO:0000256" key="2">
    <source>
        <dbReference type="ARBA" id="ARBA00012552"/>
    </source>
</evidence>
<dbReference type="CDD" id="cd18791">
    <property type="entry name" value="SF2_C_RHA"/>
    <property type="match status" value="1"/>
</dbReference>
<dbReference type="GO" id="GO:0003724">
    <property type="term" value="F:RNA helicase activity"/>
    <property type="evidence" value="ECO:0007669"/>
    <property type="project" value="UniProtKB-EC"/>
</dbReference>
<dbReference type="FunFam" id="3.40.50.300:FF:000615">
    <property type="entry name" value="pre-mRNA-splicing factor ATP-dependent RNA helicase DEAH7"/>
    <property type="match status" value="1"/>
</dbReference>
<dbReference type="PROSITE" id="PS00562">
    <property type="entry name" value="CBM1_1"/>
    <property type="match status" value="2"/>
</dbReference>
<feature type="region of interest" description="Disordered" evidence="13">
    <location>
        <begin position="1408"/>
        <end position="1457"/>
    </location>
</feature>
<dbReference type="SUPFAM" id="SSF52540">
    <property type="entry name" value="P-loop containing nucleoside triphosphate hydrolases"/>
    <property type="match status" value="1"/>
</dbReference>
<dbReference type="SMART" id="SM00236">
    <property type="entry name" value="fCBD"/>
    <property type="match status" value="3"/>
</dbReference>
<dbReference type="SMART" id="SM00847">
    <property type="entry name" value="HA2"/>
    <property type="match status" value="1"/>
</dbReference>
<evidence type="ECO:0000259" key="15">
    <source>
        <dbReference type="PROSITE" id="PS51192"/>
    </source>
</evidence>
<evidence type="ECO:0000256" key="6">
    <source>
        <dbReference type="ARBA" id="ARBA00022801"/>
    </source>
</evidence>
<feature type="compositionally biased region" description="Polar residues" evidence="13">
    <location>
        <begin position="433"/>
        <end position="445"/>
    </location>
</feature>
<feature type="domain" description="CBM1" evidence="14">
    <location>
        <begin position="49"/>
        <end position="85"/>
    </location>
</feature>
<name>A0A1V9ZRM0_9STRA</name>
<dbReference type="EMBL" id="JNBS01001701">
    <property type="protein sequence ID" value="OQS00430.1"/>
    <property type="molecule type" value="Genomic_DNA"/>
</dbReference>
<keyword evidence="3" id="KW-0507">mRNA processing</keyword>
<accession>A0A1V9ZRM0</accession>
<sequence length="1457" mass="163038">MCQPNSDKPASSGNGKQWAVCKSNADCNKGLFCKPTNDNKFAMCQPNESCSKLYGQCGGKAFSGPSCCGDGNACKYVNEWYSQCVKASHAMDSEASCSNVSVEGDATYCVEGAICGGAGDKCPKTGDVAVGDCIKTLSSYVDVGKCVAPVDATCQTIKTGAMGCVFGSSAPATQAPATQAPATNVPCTDAPATQAPSNNGQCAENYSQCNGQNWPFGVCCKDPNFSCNKKNEYLSLCEPKAKAMDADASEVAVWQQCGGNDYKGDSTCTQGNSCVKINDWYSQCQPTPTASSRFATWSQCGGSSNNFNANGKTCRDEDKSNATHYIIMQNTMLMYEYKLKKVYVLKGISRRMDRKRSRRNSRSRSPRRSHRRSKSRERHDRSKDRSRERSRHRTNNSKYSTPRTTSSSSSSRRSYPSSASTPATWTEKPSPAPSSTSRSGLGLNTSEWEEPERLSSSSSSEKREQKASEWDAPTPSPMRVSSASSTPSTTRSVVKSTQYNVDLIAQEKRHRLGRGDFAKKQYEDAEEERFDREFYLQDEADSYGHESAFLGNEVKFKKMEEDMVKSRQRGDLKLRGKSARASALNQDQEAWENNRLLTSGVMATKEVDTEFDDELDARVQIMVHNTKPPFLDGHVSFTTQVEMVATVKDATSDMAVCARKGSELLREVREQRERSKMRKRFWELGGSRMGDAIGIQAPDTNVDEDGNVVPPDQMAAPITQAHEDINYKEESQFSSHMKKKIVAVSDFAKSNTIAEQRRFLPIFQCRSELMQVIRDNQIVVIVGETGSGKTTQLTQYMHEDGYSKFGMIGCTQPRRVAAMSVAQRVSEEMGCTLGEEVGYAIRFEDLTCDKTIVKYMTEGVLLRESLRESDLDSYSAVIMDEAHERALNTDVLFGILRKVVQRRRDFKLIVTSATLDANKFASFFGGVPLFTIPGRTFHVDVMYAKTPSEDYVDSAVKQVMTIHLSHPRGDILVFMTGQEDIEATCYCLAERMGKVEGAPPLMVLPMYSQLPADLQAKIFDASDVRKCIVSTNIAETSLTVDGIKYVIDTGYCKIKVYNPRIGMDALQITPISQQNASQRSGRAGRTEPGVCYRLYTERQFCNEMMEAQVPEIQRTNLGSIVLLLKSLGVKNLLEFDFMDPPPQDNITNSMYQLWVLGALDNTGELTEMGKKMVIFPLDPPLAKMLLFSEQLGCTDEVLIVVSMLSVPSVFFRPKDREEESDAAREKFFVPESDHLTLLNVYKQWVANNYSNAWANDHFIHSKGMRKAREVREQLVDIMKQLKIPLTSCGPHWDVVRKAICSAYFYNSAQIKGIGEYVNMLTGMPCNLHPSSSLFGLGYTPDFVVYHELIYTTKEYMQCTTSVEGEWLAELGPMFFSIKESYKSRLLKRAKEKNERLDMEHEMAMRRERENFEREQAERIARKTKDKSKYSMVTPGRANKQAKTPLRTPLRTPHRFGF</sequence>
<dbReference type="Pfam" id="PF07717">
    <property type="entry name" value="OB_NTP_bind"/>
    <property type="match status" value="1"/>
</dbReference>
<evidence type="ECO:0000256" key="12">
    <source>
        <dbReference type="ARBA" id="ARBA00047984"/>
    </source>
</evidence>
<keyword evidence="9" id="KW-0508">mRNA splicing</keyword>
<protein>
    <recommendedName>
        <fullName evidence="2">RNA helicase</fullName>
        <ecNumber evidence="2">3.6.4.13</ecNumber>
    </recommendedName>
</protein>
<feature type="region of interest" description="Disordered" evidence="13">
    <location>
        <begin position="350"/>
        <end position="494"/>
    </location>
</feature>
<dbReference type="GO" id="GO:0003723">
    <property type="term" value="F:RNA binding"/>
    <property type="evidence" value="ECO:0007669"/>
    <property type="project" value="TreeGrafter"/>
</dbReference>